<dbReference type="InterPro" id="IPR016167">
    <property type="entry name" value="FAD-bd_PCMH_sub1"/>
</dbReference>
<dbReference type="InterPro" id="IPR036318">
    <property type="entry name" value="FAD-bd_PCMH-like_sf"/>
</dbReference>
<dbReference type="RefSeq" id="WP_064252220.1">
    <property type="nucleotide sequence ID" value="NZ_CP013107.1"/>
</dbReference>
<organism evidence="3 4">
    <name type="scientific">Sinorhizobium americanum</name>
    <dbReference type="NCBI Taxonomy" id="194963"/>
    <lineage>
        <taxon>Bacteria</taxon>
        <taxon>Pseudomonadati</taxon>
        <taxon>Pseudomonadota</taxon>
        <taxon>Alphaproteobacteria</taxon>
        <taxon>Hyphomicrobiales</taxon>
        <taxon>Rhizobiaceae</taxon>
        <taxon>Sinorhizobium/Ensifer group</taxon>
        <taxon>Sinorhizobium</taxon>
    </lineage>
</organism>
<evidence type="ECO:0000256" key="1">
    <source>
        <dbReference type="ARBA" id="ARBA00022630"/>
    </source>
</evidence>
<dbReference type="STRING" id="194963.SAMCFNEI73_Ch1282"/>
<dbReference type="Gene3D" id="3.30.465.10">
    <property type="match status" value="1"/>
</dbReference>
<dbReference type="Pfam" id="PF03450">
    <property type="entry name" value="CO_deh_flav_C"/>
    <property type="match status" value="1"/>
</dbReference>
<dbReference type="GO" id="GO:0071949">
    <property type="term" value="F:FAD binding"/>
    <property type="evidence" value="ECO:0007669"/>
    <property type="project" value="InterPro"/>
</dbReference>
<dbReference type="InterPro" id="IPR002346">
    <property type="entry name" value="Mopterin_DH_FAD-bd"/>
</dbReference>
<reference evidence="3 4" key="1">
    <citation type="submission" date="2015-10" db="EMBL/GenBank/DDBJ databases">
        <title>Genomic differences between typical nodule nitrogen-fixing rhizobial strains and those coming from bean seeds.</title>
        <authorList>
            <person name="Peralta H."/>
            <person name="Aguilar-Vera A."/>
            <person name="Diaz R."/>
            <person name="Mora Y."/>
            <person name="Martinez-Batallar G."/>
            <person name="Salazar E."/>
            <person name="Vargas-Lagunas C."/>
            <person name="Encarnacion S."/>
            <person name="Girard L."/>
            <person name="Mora J."/>
        </authorList>
    </citation>
    <scope>NUCLEOTIDE SEQUENCE [LARGE SCALE GENOMIC DNA]</scope>
    <source>
        <strain evidence="3 4">CFNEI 73</strain>
    </source>
</reference>
<dbReference type="Gene3D" id="3.30.390.50">
    <property type="entry name" value="CO dehydrogenase flavoprotein, C-terminal domain"/>
    <property type="match status" value="1"/>
</dbReference>
<proteinExistence type="predicted"/>
<dbReference type="EMBL" id="CP013107">
    <property type="protein sequence ID" value="APG90594.1"/>
    <property type="molecule type" value="Genomic_DNA"/>
</dbReference>
<dbReference type="SMART" id="SM01092">
    <property type="entry name" value="CO_deh_flav_C"/>
    <property type="match status" value="1"/>
</dbReference>
<dbReference type="AlphaFoldDB" id="A0A1L3LKJ1"/>
<name>A0A1L3LKJ1_9HYPH</name>
<dbReference type="InterPro" id="IPR005107">
    <property type="entry name" value="CO_DH_flav_C"/>
</dbReference>
<dbReference type="InterPro" id="IPR051312">
    <property type="entry name" value="Diverse_Substr_Oxidored"/>
</dbReference>
<dbReference type="Gene3D" id="3.30.43.10">
    <property type="entry name" value="Uridine Diphospho-n-acetylenolpyruvylglucosamine Reductase, domain 2"/>
    <property type="match status" value="1"/>
</dbReference>
<keyword evidence="2" id="KW-0274">FAD</keyword>
<dbReference type="SUPFAM" id="SSF56176">
    <property type="entry name" value="FAD-binding/transporter-associated domain-like"/>
    <property type="match status" value="1"/>
</dbReference>
<dbReference type="PROSITE" id="PS51387">
    <property type="entry name" value="FAD_PCMH"/>
    <property type="match status" value="1"/>
</dbReference>
<dbReference type="InterPro" id="IPR016166">
    <property type="entry name" value="FAD-bd_PCMH"/>
</dbReference>
<dbReference type="InterPro" id="IPR036683">
    <property type="entry name" value="CO_DH_flav_C_dom_sf"/>
</dbReference>
<dbReference type="OrthoDB" id="9814706at2"/>
<dbReference type="GO" id="GO:0016491">
    <property type="term" value="F:oxidoreductase activity"/>
    <property type="evidence" value="ECO:0007669"/>
    <property type="project" value="InterPro"/>
</dbReference>
<dbReference type="SUPFAM" id="SSF55447">
    <property type="entry name" value="CO dehydrogenase flavoprotein C-terminal domain-like"/>
    <property type="match status" value="1"/>
</dbReference>
<evidence type="ECO:0000256" key="2">
    <source>
        <dbReference type="ARBA" id="ARBA00022827"/>
    </source>
</evidence>
<dbReference type="PANTHER" id="PTHR42659">
    <property type="entry name" value="XANTHINE DEHYDROGENASE SUBUNIT C-RELATED"/>
    <property type="match status" value="1"/>
</dbReference>
<accession>A0A1L3LKJ1</accession>
<sequence length="325" mass="35117">MIPFTLEKARNAEQAIAAAAAGARYIAGGTTLIDLMREEVERPERLVDINALPLAEIRVENDVLVIGALARMADVAAHPEVQARQPLIAESLIEGASPQLRNMASIGGNLLQRVRCPYFRMLDAPCNKRDPGSGCSALDGLHAGHAILGTSDHCIATHPSDLAVALVALDVTMRVLGPQGERSFPVEDLFRLPGNAPHLEHTLLPGELIIDVQVPAGAYSRRARYLKVRDRASYEFALVSAAVALDIEGGQIRQARIATGGVGTRPWRMRAVEEALAGKPPQRQAFEAAAQLAVREARPLRDNHYKMELLPRTIVRALELAGEVA</sequence>
<evidence type="ECO:0000313" key="4">
    <source>
        <dbReference type="Proteomes" id="UP000182306"/>
    </source>
</evidence>
<keyword evidence="4" id="KW-1185">Reference proteome</keyword>
<dbReference type="KEGG" id="same:SAMCFNEI73_Ch1282"/>
<evidence type="ECO:0000313" key="3">
    <source>
        <dbReference type="EMBL" id="APG90594.1"/>
    </source>
</evidence>
<dbReference type="InterPro" id="IPR016169">
    <property type="entry name" value="FAD-bd_PCMH_sub2"/>
</dbReference>
<dbReference type="Pfam" id="PF00941">
    <property type="entry name" value="FAD_binding_5"/>
    <property type="match status" value="1"/>
</dbReference>
<protein>
    <submittedName>
        <fullName evidence="3">Hydroxylase molybdopterin-containing subunit</fullName>
    </submittedName>
</protein>
<dbReference type="Proteomes" id="UP000182306">
    <property type="component" value="Chromosome"/>
</dbReference>
<keyword evidence="1" id="KW-0285">Flavoprotein</keyword>
<dbReference type="PANTHER" id="PTHR42659:SF1">
    <property type="entry name" value="OXIDOREDUCTASE"/>
    <property type="match status" value="1"/>
</dbReference>
<gene>
    <name evidence="3" type="ORF">SAMCFNEI73_Ch1282</name>
</gene>